<dbReference type="RefSeq" id="XP_022461435.1">
    <property type="nucleotide sequence ID" value="XM_022600633.1"/>
</dbReference>
<feature type="transmembrane region" description="Helical" evidence="6">
    <location>
        <begin position="110"/>
        <end position="127"/>
    </location>
</feature>
<feature type="region of interest" description="Disordered" evidence="5">
    <location>
        <begin position="1"/>
        <end position="32"/>
    </location>
</feature>
<dbReference type="Proteomes" id="UP000019384">
    <property type="component" value="Unassembled WGS sequence"/>
</dbReference>
<dbReference type="GeneID" id="34522823"/>
<dbReference type="GO" id="GO:0007031">
    <property type="term" value="P:peroxisome organization"/>
    <property type="evidence" value="ECO:0007669"/>
    <property type="project" value="UniProtKB-ARBA"/>
</dbReference>
<dbReference type="EMBL" id="HG793130">
    <property type="protein sequence ID" value="CDK29449.1"/>
    <property type="molecule type" value="Genomic_DNA"/>
</dbReference>
<comment type="subcellular location">
    <subcellularLocation>
        <location evidence="1">Endomembrane system</location>
        <topology evidence="1">Multi-pass membrane protein</topology>
    </subcellularLocation>
</comment>
<organism evidence="9 10">
    <name type="scientific">Kuraishia capsulata CBS 1993</name>
    <dbReference type="NCBI Taxonomy" id="1382522"/>
    <lineage>
        <taxon>Eukaryota</taxon>
        <taxon>Fungi</taxon>
        <taxon>Dikarya</taxon>
        <taxon>Ascomycota</taxon>
        <taxon>Saccharomycotina</taxon>
        <taxon>Pichiomycetes</taxon>
        <taxon>Pichiales</taxon>
        <taxon>Pichiaceae</taxon>
        <taxon>Kuraishia</taxon>
    </lineage>
</organism>
<evidence type="ECO:0000259" key="7">
    <source>
        <dbReference type="SMART" id="SM00693"/>
    </source>
</evidence>
<evidence type="ECO:0000259" key="8">
    <source>
        <dbReference type="SMART" id="SM00694"/>
    </source>
</evidence>
<evidence type="ECO:0000256" key="2">
    <source>
        <dbReference type="ARBA" id="ARBA00022692"/>
    </source>
</evidence>
<sequence length="516" mass="57441">MSSNSLGQNNTPSGQNSTFKKPAGSAGATPVPTTVASGVTIVENDDTRASFTGRTNIDNGAKIGSEKQPDSSPLLLSTPPTVSKALIRAYPYLLIANKVLGVFTWTGDDYWLSVLTTCIFAIIVLYFETVIIYFGHIVAVALISLYAVLGMTIEKEQELKPTLDDVVQCLTSVTVRSDMLLSPISSLSLSAYDLKRLFFTAIFLSPLYIIISYFLLPPRTMIIALGLFVLTYHSASSRVTRKILWKSKFVRSLCFYATGLDLDFQHQNKHSLFQLATNKANKLTKLTGNSSDGPVRFTFVLYENQRRWLGIGWTANLLSYERTPWTDEFLNEAQSTEDFELPKVNDETGMYWRWIDKTWRLDLTNDGALTLSSSKPKSTPDPKTDDGFVYFDNTWKSPSTEDTFSKYTRRRRWIRTAELVSPNHPAASPQSSATPSVLPSTFKIASAASATVKEQIQMASGTTVSETGDDVKSRSKRKSLRFDSAPPQILEHVLQKDDQTKLAMNESEIDASKKDI</sequence>
<proteinExistence type="predicted"/>
<dbReference type="STRING" id="1382522.W6MRW2"/>
<name>W6MRW2_9ASCO</name>
<dbReference type="InterPro" id="IPR010482">
    <property type="entry name" value="TECPR1-like_DysF"/>
</dbReference>
<dbReference type="Pfam" id="PF06398">
    <property type="entry name" value="Pex24p"/>
    <property type="match status" value="1"/>
</dbReference>
<dbReference type="OrthoDB" id="5586090at2759"/>
<evidence type="ECO:0000256" key="3">
    <source>
        <dbReference type="ARBA" id="ARBA00022989"/>
    </source>
</evidence>
<reference evidence="9" key="1">
    <citation type="submission" date="2013-12" db="EMBL/GenBank/DDBJ databases">
        <authorList>
            <person name="Genoscope - CEA"/>
        </authorList>
    </citation>
    <scope>NUCLEOTIDE SEQUENCE</scope>
    <source>
        <strain evidence="9">CBS 1993</strain>
    </source>
</reference>
<keyword evidence="2 6" id="KW-0812">Transmembrane</keyword>
<feature type="domain" description="Peroxin/Ferlin" evidence="8">
    <location>
        <begin position="387"/>
        <end position="420"/>
    </location>
</feature>
<dbReference type="GO" id="GO:0012505">
    <property type="term" value="C:endomembrane system"/>
    <property type="evidence" value="ECO:0007669"/>
    <property type="project" value="UniProtKB-SubCell"/>
</dbReference>
<accession>W6MRW2</accession>
<feature type="region of interest" description="Disordered" evidence="5">
    <location>
        <begin position="50"/>
        <end position="74"/>
    </location>
</feature>
<keyword evidence="4 6" id="KW-0472">Membrane</keyword>
<dbReference type="PANTHER" id="PTHR31679">
    <property type="entry name" value="PEROXISOMAL MEMBRANE PROTEIN PEX30-RELATED"/>
    <property type="match status" value="1"/>
</dbReference>
<evidence type="ECO:0000256" key="4">
    <source>
        <dbReference type="ARBA" id="ARBA00023136"/>
    </source>
</evidence>
<evidence type="ECO:0000256" key="5">
    <source>
        <dbReference type="SAM" id="MobiDB-lite"/>
    </source>
</evidence>
<dbReference type="SMART" id="SM00693">
    <property type="entry name" value="DysFN"/>
    <property type="match status" value="1"/>
</dbReference>
<feature type="region of interest" description="Disordered" evidence="5">
    <location>
        <begin position="460"/>
        <end position="516"/>
    </location>
</feature>
<dbReference type="HOGENOM" id="CLU_016397_0_1_1"/>
<evidence type="ECO:0000256" key="6">
    <source>
        <dbReference type="SAM" id="Phobius"/>
    </source>
</evidence>
<evidence type="ECO:0000256" key="1">
    <source>
        <dbReference type="ARBA" id="ARBA00004127"/>
    </source>
</evidence>
<keyword evidence="10" id="KW-1185">Reference proteome</keyword>
<feature type="transmembrane region" description="Helical" evidence="6">
    <location>
        <begin position="133"/>
        <end position="153"/>
    </location>
</feature>
<feature type="domain" description="Peroxin/Ferlin" evidence="7">
    <location>
        <begin position="294"/>
        <end position="362"/>
    </location>
</feature>
<gene>
    <name evidence="9" type="ORF">KUCA_T00005437001</name>
</gene>
<dbReference type="PANTHER" id="PTHR31679:SF2">
    <property type="entry name" value="PEROXISOMAL MEMBRANE PROTEIN PEX30-RELATED"/>
    <property type="match status" value="1"/>
</dbReference>
<reference evidence="9" key="2">
    <citation type="submission" date="2014-02" db="EMBL/GenBank/DDBJ databases">
        <title>Complete DNA sequence of /Kuraishia capsulata/ illustrates novel genomic features among budding yeasts (/Saccharomycotina/).</title>
        <authorList>
            <person name="Morales L."/>
            <person name="Noel B."/>
            <person name="Porcel B."/>
            <person name="Marcet-Houben M."/>
            <person name="Hullo M-F."/>
            <person name="Sacerdot C."/>
            <person name="Tekaia F."/>
            <person name="Leh-Louis V."/>
            <person name="Despons L."/>
            <person name="Khanna V."/>
            <person name="Aury J-M."/>
            <person name="Barbe V."/>
            <person name="Couloux A."/>
            <person name="Labadie K."/>
            <person name="Pelletier E."/>
            <person name="Souciet J-L."/>
            <person name="Boekhout T."/>
            <person name="Gabaldon T."/>
            <person name="Wincker P."/>
            <person name="Dujon B."/>
        </authorList>
    </citation>
    <scope>NUCLEOTIDE SEQUENCE</scope>
    <source>
        <strain evidence="9">CBS 1993</strain>
    </source>
</reference>
<dbReference type="SMART" id="SM00694">
    <property type="entry name" value="DysFC"/>
    <property type="match status" value="1"/>
</dbReference>
<evidence type="ECO:0000313" key="10">
    <source>
        <dbReference type="Proteomes" id="UP000019384"/>
    </source>
</evidence>
<dbReference type="InterPro" id="IPR006614">
    <property type="entry name" value="Peroxin/Ferlin"/>
</dbReference>
<dbReference type="GO" id="GO:0005778">
    <property type="term" value="C:peroxisomal membrane"/>
    <property type="evidence" value="ECO:0007669"/>
    <property type="project" value="TreeGrafter"/>
</dbReference>
<feature type="compositionally biased region" description="Polar residues" evidence="5">
    <location>
        <begin position="1"/>
        <end position="19"/>
    </location>
</feature>
<keyword evidence="3 6" id="KW-1133">Transmembrane helix</keyword>
<protein>
    <recommendedName>
        <fullName evidence="7 8">Peroxin/Ferlin domain-containing protein</fullName>
    </recommendedName>
</protein>
<feature type="transmembrane region" description="Helical" evidence="6">
    <location>
        <begin position="197"/>
        <end position="216"/>
    </location>
</feature>
<dbReference type="InterPro" id="IPR052646">
    <property type="entry name" value="Peroxisomal_PEX28-32"/>
</dbReference>
<dbReference type="AlphaFoldDB" id="W6MRW2"/>
<evidence type="ECO:0000313" key="9">
    <source>
        <dbReference type="EMBL" id="CDK29449.1"/>
    </source>
</evidence>